<feature type="transmembrane region" description="Helical" evidence="1">
    <location>
        <begin position="301"/>
        <end position="324"/>
    </location>
</feature>
<dbReference type="Pfam" id="PF01757">
    <property type="entry name" value="Acyl_transf_3"/>
    <property type="match status" value="1"/>
</dbReference>
<feature type="transmembrane region" description="Helical" evidence="1">
    <location>
        <begin position="330"/>
        <end position="349"/>
    </location>
</feature>
<sequence>MNNSLNSKAYFPALTGIRAVAAYMVFLQHYFNHGTSFIQSIPLVILNFFTEFHIGVTIFFMLSGFLIGYRYKNSITYNWSQYLLNRFARIYPVFFLLTTITFLYYTFFPYDQFDSSLKVYLMNITFVKPLFDEFKFTGIAQSWSLTVEEMFYLCAPVMILLLKRTWRMIIIIPVVLCLIGIIIYYLNITFGSYQLLGGLDLIFSYTFFGRAFEFTSGVFIAIYLEKITVKKVNLTYIGIFGILLSTYALMTVTSYYQIISVRHTFGQLINNIILPIVGIGPLLIGLITEQTIISKILSSKLFSILGKSSYVFYLIHMGVIYALIDSLTNSMIITFLTLIILSIIIFRFIEEPLNMFFRQLPAKLITLRFVGKPLRTKIKLLRLNSKVNQIYRSRQ</sequence>
<dbReference type="AlphaFoldDB" id="A0A2T8HGS0"/>
<dbReference type="GO" id="GO:0009103">
    <property type="term" value="P:lipopolysaccharide biosynthetic process"/>
    <property type="evidence" value="ECO:0007669"/>
    <property type="project" value="TreeGrafter"/>
</dbReference>
<comment type="caution">
    <text evidence="3">The sequence shown here is derived from an EMBL/GenBank/DDBJ whole genome shotgun (WGS) entry which is preliminary data.</text>
</comment>
<dbReference type="RefSeq" id="WP_116776550.1">
    <property type="nucleotide sequence ID" value="NZ_QDKG01000005.1"/>
</dbReference>
<evidence type="ECO:0000256" key="1">
    <source>
        <dbReference type="SAM" id="Phobius"/>
    </source>
</evidence>
<feature type="domain" description="Acyltransferase 3" evidence="2">
    <location>
        <begin position="13"/>
        <end position="345"/>
    </location>
</feature>
<dbReference type="InterPro" id="IPR050879">
    <property type="entry name" value="Acyltransferase_3"/>
</dbReference>
<feature type="transmembrane region" description="Helical" evidence="1">
    <location>
        <begin position="43"/>
        <end position="69"/>
    </location>
</feature>
<dbReference type="GO" id="GO:0016020">
    <property type="term" value="C:membrane"/>
    <property type="evidence" value="ECO:0007669"/>
    <property type="project" value="TreeGrafter"/>
</dbReference>
<evidence type="ECO:0000313" key="4">
    <source>
        <dbReference type="Proteomes" id="UP000245627"/>
    </source>
</evidence>
<feature type="transmembrane region" description="Helical" evidence="1">
    <location>
        <begin position="202"/>
        <end position="224"/>
    </location>
</feature>
<dbReference type="PANTHER" id="PTHR23028:SF53">
    <property type="entry name" value="ACYL_TRANSF_3 DOMAIN-CONTAINING PROTEIN"/>
    <property type="match status" value="1"/>
</dbReference>
<evidence type="ECO:0000313" key="3">
    <source>
        <dbReference type="EMBL" id="PVH24604.1"/>
    </source>
</evidence>
<dbReference type="Proteomes" id="UP000245627">
    <property type="component" value="Unassembled WGS sequence"/>
</dbReference>
<feature type="transmembrane region" description="Helical" evidence="1">
    <location>
        <begin position="143"/>
        <end position="162"/>
    </location>
</feature>
<feature type="transmembrane region" description="Helical" evidence="1">
    <location>
        <begin position="236"/>
        <end position="256"/>
    </location>
</feature>
<dbReference type="EMBL" id="QDKG01000005">
    <property type="protein sequence ID" value="PVH24604.1"/>
    <property type="molecule type" value="Genomic_DNA"/>
</dbReference>
<protein>
    <recommendedName>
        <fullName evidence="2">Acyltransferase 3 domain-containing protein</fullName>
    </recommendedName>
</protein>
<feature type="transmembrane region" description="Helical" evidence="1">
    <location>
        <begin position="9"/>
        <end position="31"/>
    </location>
</feature>
<dbReference type="InterPro" id="IPR002656">
    <property type="entry name" value="Acyl_transf_3_dom"/>
</dbReference>
<dbReference type="GO" id="GO:0016747">
    <property type="term" value="F:acyltransferase activity, transferring groups other than amino-acyl groups"/>
    <property type="evidence" value="ECO:0007669"/>
    <property type="project" value="InterPro"/>
</dbReference>
<dbReference type="PANTHER" id="PTHR23028">
    <property type="entry name" value="ACETYLTRANSFERASE"/>
    <property type="match status" value="1"/>
</dbReference>
<keyword evidence="1" id="KW-1133">Transmembrane helix</keyword>
<feature type="transmembrane region" description="Helical" evidence="1">
    <location>
        <begin position="268"/>
        <end position="289"/>
    </location>
</feature>
<gene>
    <name evidence="3" type="ORF">DC487_13805</name>
</gene>
<accession>A0A2T8HGS0</accession>
<feature type="transmembrane region" description="Helical" evidence="1">
    <location>
        <begin position="169"/>
        <end position="190"/>
    </location>
</feature>
<keyword evidence="1" id="KW-0472">Membrane</keyword>
<organism evidence="3 4">
    <name type="scientific">Sphingobacterium corticibacter</name>
    <dbReference type="NCBI Taxonomy" id="2171749"/>
    <lineage>
        <taxon>Bacteria</taxon>
        <taxon>Pseudomonadati</taxon>
        <taxon>Bacteroidota</taxon>
        <taxon>Sphingobacteriia</taxon>
        <taxon>Sphingobacteriales</taxon>
        <taxon>Sphingobacteriaceae</taxon>
        <taxon>Sphingobacterium</taxon>
    </lineage>
</organism>
<proteinExistence type="predicted"/>
<evidence type="ECO:0000259" key="2">
    <source>
        <dbReference type="Pfam" id="PF01757"/>
    </source>
</evidence>
<reference evidence="3 4" key="1">
    <citation type="submission" date="2018-04" db="EMBL/GenBank/DDBJ databases">
        <title>Sphingobacterium cortibacter sp. nov.</title>
        <authorList>
            <person name="Li Y."/>
        </authorList>
    </citation>
    <scope>NUCLEOTIDE SEQUENCE [LARGE SCALE GENOMIC DNA]</scope>
    <source>
        <strain evidence="3 4">2c-3</strain>
    </source>
</reference>
<name>A0A2T8HGS0_9SPHI</name>
<dbReference type="OrthoDB" id="290051at2"/>
<feature type="transmembrane region" description="Helical" evidence="1">
    <location>
        <begin position="90"/>
        <end position="108"/>
    </location>
</feature>
<keyword evidence="4" id="KW-1185">Reference proteome</keyword>
<keyword evidence="1" id="KW-0812">Transmembrane</keyword>